<comment type="similarity">
    <text evidence="2 9">Belongs to the alanine or glycine:cation symporter (AGCS) (TC 2.A.25) family.</text>
</comment>
<sequence>METVSTVLEQINHYVWGLPTLLLLVGTGIILTVRLKGLQFSKLLYAHKLAFKKSEDTSSSGDISHFQALMTAMAATIGMGNIAGVATAVTIGGPGAIFWMWITALFGMATKYAEAILAVKYRVSNENGEYSGGPMYYLERGLGKKWLAVLFAIFGTTASFGIGNMVQSNSVAEAMRINFSFPPALTGIFMSFLIAIVILGGVKKIGKVTGYIVPIKAFFYIIAGLIIIFHHYDQIPEAFALIFSGAFNGTAAAGGFIGATVASAIQIGMARGVFANEAGLGSAPIAAAAAKTDSPAKQALVSMTGTFLDTFIVCTITGLVLITTGAWKSGKTGVEATTLAFQSVFGTAGSMILGIAIILFAYSTILGWSYYGEKCVAYLFGEGAVKYYKAIFIVMIAIGANLKLGIVWTFADIANGLMAIPNLIGLIGLSGIVVAETNRFLQEEKLKEAHNNKQAS</sequence>
<evidence type="ECO:0000256" key="2">
    <source>
        <dbReference type="ARBA" id="ARBA00009261"/>
    </source>
</evidence>
<feature type="transmembrane region" description="Helical" evidence="9">
    <location>
        <begin position="417"/>
        <end position="435"/>
    </location>
</feature>
<dbReference type="PANTHER" id="PTHR30330:SF3">
    <property type="entry name" value="TRANSCRIPTIONAL REGULATOR, LRP FAMILY"/>
    <property type="match status" value="1"/>
</dbReference>
<protein>
    <submittedName>
        <fullName evidence="10">Amino-acid carrier protein AlsT</fullName>
    </submittedName>
</protein>
<evidence type="ECO:0000256" key="3">
    <source>
        <dbReference type="ARBA" id="ARBA00022448"/>
    </source>
</evidence>
<dbReference type="PANTHER" id="PTHR30330">
    <property type="entry name" value="AGSS FAMILY TRANSPORTER, SODIUM-ALANINE"/>
    <property type="match status" value="1"/>
</dbReference>
<feature type="transmembrane region" description="Helical" evidence="9">
    <location>
        <begin position="146"/>
        <end position="167"/>
    </location>
</feature>
<evidence type="ECO:0000256" key="9">
    <source>
        <dbReference type="RuleBase" id="RU363064"/>
    </source>
</evidence>
<feature type="transmembrane region" description="Helical" evidence="9">
    <location>
        <begin position="68"/>
        <end position="91"/>
    </location>
</feature>
<dbReference type="Gene3D" id="1.20.1740.10">
    <property type="entry name" value="Amino acid/polyamine transporter I"/>
    <property type="match status" value="1"/>
</dbReference>
<dbReference type="InterPro" id="IPR001463">
    <property type="entry name" value="Na/Ala_symport"/>
</dbReference>
<dbReference type="GO" id="GO:0005886">
    <property type="term" value="C:plasma membrane"/>
    <property type="evidence" value="ECO:0007669"/>
    <property type="project" value="UniProtKB-SubCell"/>
</dbReference>
<dbReference type="FunFam" id="1.20.1740.10:FF:000004">
    <property type="entry name" value="Sodium:alanine symporter family protein"/>
    <property type="match status" value="1"/>
</dbReference>
<evidence type="ECO:0000256" key="7">
    <source>
        <dbReference type="ARBA" id="ARBA00022989"/>
    </source>
</evidence>
<feature type="transmembrane region" description="Helical" evidence="9">
    <location>
        <begin position="307"/>
        <end position="327"/>
    </location>
</feature>
<keyword evidence="4 9" id="KW-1003">Cell membrane</keyword>
<feature type="transmembrane region" description="Helical" evidence="9">
    <location>
        <begin position="179"/>
        <end position="199"/>
    </location>
</feature>
<dbReference type="PRINTS" id="PR00175">
    <property type="entry name" value="NAALASMPORT"/>
</dbReference>
<keyword evidence="7 9" id="KW-1133">Transmembrane helix</keyword>
<dbReference type="Pfam" id="PF01235">
    <property type="entry name" value="Na_Ala_symp"/>
    <property type="match status" value="1"/>
</dbReference>
<evidence type="ECO:0000256" key="5">
    <source>
        <dbReference type="ARBA" id="ARBA00022692"/>
    </source>
</evidence>
<dbReference type="NCBIfam" id="TIGR00835">
    <property type="entry name" value="agcS"/>
    <property type="match status" value="1"/>
</dbReference>
<keyword evidence="5 9" id="KW-0812">Transmembrane</keyword>
<dbReference type="PROSITE" id="PS00873">
    <property type="entry name" value="NA_ALANINE_SYMP"/>
    <property type="match status" value="1"/>
</dbReference>
<keyword evidence="8 9" id="KW-0472">Membrane</keyword>
<evidence type="ECO:0000313" key="11">
    <source>
        <dbReference type="Proteomes" id="UP000194439"/>
    </source>
</evidence>
<dbReference type="EMBL" id="FWZD01000077">
    <property type="protein sequence ID" value="SME51197.1"/>
    <property type="molecule type" value="Genomic_DNA"/>
</dbReference>
<dbReference type="RefSeq" id="WP_088030097.1">
    <property type="nucleotide sequence ID" value="NZ_FWZD01000077.1"/>
</dbReference>
<evidence type="ECO:0000256" key="1">
    <source>
        <dbReference type="ARBA" id="ARBA00004651"/>
    </source>
</evidence>
<evidence type="ECO:0000313" key="10">
    <source>
        <dbReference type="EMBL" id="SME51197.1"/>
    </source>
</evidence>
<dbReference type="Proteomes" id="UP000194439">
    <property type="component" value="Unassembled WGS sequence"/>
</dbReference>
<name>A0A1Y6AVM3_9BACI</name>
<organism evidence="10 11">
    <name type="scientific">Bacillus mobilis</name>
    <dbReference type="NCBI Taxonomy" id="2026190"/>
    <lineage>
        <taxon>Bacteria</taxon>
        <taxon>Bacillati</taxon>
        <taxon>Bacillota</taxon>
        <taxon>Bacilli</taxon>
        <taxon>Bacillales</taxon>
        <taxon>Bacillaceae</taxon>
        <taxon>Bacillus</taxon>
        <taxon>Bacillus cereus group</taxon>
    </lineage>
</organism>
<keyword evidence="3 9" id="KW-0813">Transport</keyword>
<reference evidence="11" key="1">
    <citation type="submission" date="2017-04" db="EMBL/GenBank/DDBJ databases">
        <authorList>
            <person name="Criscuolo A."/>
        </authorList>
    </citation>
    <scope>NUCLEOTIDE SEQUENCE [LARGE SCALE GENOMIC DNA]</scope>
</reference>
<evidence type="ECO:0000256" key="4">
    <source>
        <dbReference type="ARBA" id="ARBA00022475"/>
    </source>
</evidence>
<feature type="transmembrane region" description="Helical" evidence="9">
    <location>
        <begin position="347"/>
        <end position="371"/>
    </location>
</feature>
<gene>
    <name evidence="10" type="primary">alsT_6</name>
    <name evidence="10" type="ORF">BACERE00185_05652</name>
</gene>
<keyword evidence="6 9" id="KW-0769">Symport</keyword>
<dbReference type="AlphaFoldDB" id="A0A1Y6AVM3"/>
<feature type="transmembrane region" description="Helical" evidence="9">
    <location>
        <begin position="211"/>
        <end position="232"/>
    </location>
</feature>
<evidence type="ECO:0000256" key="8">
    <source>
        <dbReference type="ARBA" id="ARBA00023136"/>
    </source>
</evidence>
<accession>A0A1Y6AVM3</accession>
<feature type="transmembrane region" description="Helical" evidence="9">
    <location>
        <begin position="238"/>
        <end position="262"/>
    </location>
</feature>
<proteinExistence type="inferred from homology"/>
<feature type="transmembrane region" description="Helical" evidence="9">
    <location>
        <begin position="14"/>
        <end position="33"/>
    </location>
</feature>
<evidence type="ECO:0000256" key="6">
    <source>
        <dbReference type="ARBA" id="ARBA00022847"/>
    </source>
</evidence>
<comment type="subcellular location">
    <subcellularLocation>
        <location evidence="1 9">Cell membrane</location>
        <topology evidence="1 9">Multi-pass membrane protein</topology>
    </subcellularLocation>
</comment>
<dbReference type="GO" id="GO:0005283">
    <property type="term" value="F:amino acid:sodium symporter activity"/>
    <property type="evidence" value="ECO:0007669"/>
    <property type="project" value="InterPro"/>
</dbReference>